<gene>
    <name evidence="1" type="ORF">GCM10011342_23010</name>
</gene>
<keyword evidence="2" id="KW-1185">Reference proteome</keyword>
<dbReference type="InterPro" id="IPR045851">
    <property type="entry name" value="AMP-bd_C_sf"/>
</dbReference>
<sequence>MESFSLSVSQIARLSGALTGDELSRRFNTYTDFLTQSEWNAGTIVGPGGLGLSQERIDACAARLCQFFDKTGVDLDAQPTDTFGDWAERFLPTLSRSLKVMRFHPATQAGSADVRHNADEVFQDARVVASLMHGRRRVLSLVSPHSLFGFITTMLAPNLQHLEVVDVRSMAPDELSEAVAFGDLIVATPTLWRYLHETISGFPNNVMGLSFGEPLLLDLATGLRERGLGAMRELYGSTESGIIGWRDTPAEPFVLFDHWIAAEEKLVRIRPDGSEREVVCMDHMEWQGERTFKLAGRRDGAVQIGAINVFPSSIGAIIGEHPDIVDCTVRVTHRTGSLDRLIAHIQLRDGIQPTQDIAWSVDEWCRNKLQPPERPRIYVFNKK</sequence>
<comment type="caution">
    <text evidence="1">The sequence shown here is derived from an EMBL/GenBank/DDBJ whole genome shotgun (WGS) entry which is preliminary data.</text>
</comment>
<protein>
    <submittedName>
        <fullName evidence="1">Uncharacterized protein</fullName>
    </submittedName>
</protein>
<dbReference type="AlphaFoldDB" id="A0A8J2Y7E3"/>
<dbReference type="EMBL" id="BMGH01000001">
    <property type="protein sequence ID" value="GGD13633.1"/>
    <property type="molecule type" value="Genomic_DNA"/>
</dbReference>
<reference evidence="1" key="2">
    <citation type="submission" date="2020-09" db="EMBL/GenBank/DDBJ databases">
        <authorList>
            <person name="Sun Q."/>
            <person name="Zhou Y."/>
        </authorList>
    </citation>
    <scope>NUCLEOTIDE SEQUENCE</scope>
    <source>
        <strain evidence="1">CGMCC 1.12921</strain>
    </source>
</reference>
<dbReference type="RefSeq" id="WP_188158280.1">
    <property type="nucleotide sequence ID" value="NZ_BMGH01000001.1"/>
</dbReference>
<proteinExistence type="predicted"/>
<organism evidence="1 2">
    <name type="scientific">Aquisalinus flavus</name>
    <dbReference type="NCBI Taxonomy" id="1526572"/>
    <lineage>
        <taxon>Bacteria</taxon>
        <taxon>Pseudomonadati</taxon>
        <taxon>Pseudomonadota</taxon>
        <taxon>Alphaproteobacteria</taxon>
        <taxon>Parvularculales</taxon>
        <taxon>Parvularculaceae</taxon>
        <taxon>Aquisalinus</taxon>
    </lineage>
</organism>
<reference evidence="1" key="1">
    <citation type="journal article" date="2014" name="Int. J. Syst. Evol. Microbiol.">
        <title>Complete genome sequence of Corynebacterium casei LMG S-19264T (=DSM 44701T), isolated from a smear-ripened cheese.</title>
        <authorList>
            <consortium name="US DOE Joint Genome Institute (JGI-PGF)"/>
            <person name="Walter F."/>
            <person name="Albersmeier A."/>
            <person name="Kalinowski J."/>
            <person name="Ruckert C."/>
        </authorList>
    </citation>
    <scope>NUCLEOTIDE SEQUENCE</scope>
    <source>
        <strain evidence="1">CGMCC 1.12921</strain>
    </source>
</reference>
<dbReference type="SUPFAM" id="SSF56801">
    <property type="entry name" value="Acetyl-CoA synthetase-like"/>
    <property type="match status" value="1"/>
</dbReference>
<evidence type="ECO:0000313" key="1">
    <source>
        <dbReference type="EMBL" id="GGD13633.1"/>
    </source>
</evidence>
<evidence type="ECO:0000313" key="2">
    <source>
        <dbReference type="Proteomes" id="UP000613582"/>
    </source>
</evidence>
<dbReference type="InterPro" id="IPR042099">
    <property type="entry name" value="ANL_N_sf"/>
</dbReference>
<dbReference type="Proteomes" id="UP000613582">
    <property type="component" value="Unassembled WGS sequence"/>
</dbReference>
<dbReference type="Gene3D" id="3.30.300.30">
    <property type="match status" value="1"/>
</dbReference>
<dbReference type="Gene3D" id="3.40.50.12780">
    <property type="entry name" value="N-terminal domain of ligase-like"/>
    <property type="match status" value="1"/>
</dbReference>
<name>A0A8J2Y7E3_9PROT</name>
<accession>A0A8J2Y7E3</accession>